<proteinExistence type="predicted"/>
<sequence>MGNAMGACCIKSEGSSLKVIYWDGKTRTLRGKRLLAREIMFEFPDNMICHADSLFIGHPIPALAIDDELKPGQTYFVLPLDIFSSKTLSASSISALVAYTSKRTPVNFKECPFEYIKVSNGRVLTKVSSEFLARILTTRSGFNDQENENASGNTTNHEFLCNTPELKKQYEQLVGSKDQTWSPKLETILEHNKIRYSPSRLIGIEWINI</sequence>
<accession>A0A2U1LVM3</accession>
<dbReference type="STRING" id="35608.A0A2U1LVM3"/>
<protein>
    <recommendedName>
        <fullName evidence="3">DUF4228 domain protein</fullName>
    </recommendedName>
</protein>
<dbReference type="EMBL" id="PKPP01007560">
    <property type="protein sequence ID" value="PWA53053.1"/>
    <property type="molecule type" value="Genomic_DNA"/>
</dbReference>
<dbReference type="InterPro" id="IPR025322">
    <property type="entry name" value="PADRE_dom"/>
</dbReference>
<evidence type="ECO:0000313" key="1">
    <source>
        <dbReference type="EMBL" id="PWA53053.1"/>
    </source>
</evidence>
<comment type="caution">
    <text evidence="1">The sequence shown here is derived from an EMBL/GenBank/DDBJ whole genome shotgun (WGS) entry which is preliminary data.</text>
</comment>
<organism evidence="1 2">
    <name type="scientific">Artemisia annua</name>
    <name type="common">Sweet wormwood</name>
    <dbReference type="NCBI Taxonomy" id="35608"/>
    <lineage>
        <taxon>Eukaryota</taxon>
        <taxon>Viridiplantae</taxon>
        <taxon>Streptophyta</taxon>
        <taxon>Embryophyta</taxon>
        <taxon>Tracheophyta</taxon>
        <taxon>Spermatophyta</taxon>
        <taxon>Magnoliopsida</taxon>
        <taxon>eudicotyledons</taxon>
        <taxon>Gunneridae</taxon>
        <taxon>Pentapetalae</taxon>
        <taxon>asterids</taxon>
        <taxon>campanulids</taxon>
        <taxon>Asterales</taxon>
        <taxon>Asteraceae</taxon>
        <taxon>Asteroideae</taxon>
        <taxon>Anthemideae</taxon>
        <taxon>Artemisiinae</taxon>
        <taxon>Artemisia</taxon>
    </lineage>
</organism>
<name>A0A2U1LVM3_ARTAN</name>
<dbReference type="Pfam" id="PF14009">
    <property type="entry name" value="PADRE"/>
    <property type="match status" value="1"/>
</dbReference>
<gene>
    <name evidence="1" type="ORF">CTI12_AA449940</name>
</gene>
<dbReference type="PANTHER" id="PTHR33052">
    <property type="entry name" value="DUF4228 DOMAIN PROTEIN-RELATED"/>
    <property type="match status" value="1"/>
</dbReference>
<dbReference type="AlphaFoldDB" id="A0A2U1LVM3"/>
<dbReference type="OrthoDB" id="1899115at2759"/>
<evidence type="ECO:0008006" key="3">
    <source>
        <dbReference type="Google" id="ProtNLM"/>
    </source>
</evidence>
<reference evidence="1 2" key="1">
    <citation type="journal article" date="2018" name="Mol. Plant">
        <title>The genome of Artemisia annua provides insight into the evolution of Asteraceae family and artemisinin biosynthesis.</title>
        <authorList>
            <person name="Shen Q."/>
            <person name="Zhang L."/>
            <person name="Liao Z."/>
            <person name="Wang S."/>
            <person name="Yan T."/>
            <person name="Shi P."/>
            <person name="Liu M."/>
            <person name="Fu X."/>
            <person name="Pan Q."/>
            <person name="Wang Y."/>
            <person name="Lv Z."/>
            <person name="Lu X."/>
            <person name="Zhang F."/>
            <person name="Jiang W."/>
            <person name="Ma Y."/>
            <person name="Chen M."/>
            <person name="Hao X."/>
            <person name="Li L."/>
            <person name="Tang Y."/>
            <person name="Lv G."/>
            <person name="Zhou Y."/>
            <person name="Sun X."/>
            <person name="Brodelius P.E."/>
            <person name="Rose J.K.C."/>
            <person name="Tang K."/>
        </authorList>
    </citation>
    <scope>NUCLEOTIDE SEQUENCE [LARGE SCALE GENOMIC DNA]</scope>
    <source>
        <strain evidence="2">cv. Huhao1</strain>
        <tissue evidence="1">Leaf</tissue>
    </source>
</reference>
<keyword evidence="2" id="KW-1185">Reference proteome</keyword>
<evidence type="ECO:0000313" key="2">
    <source>
        <dbReference type="Proteomes" id="UP000245207"/>
    </source>
</evidence>
<dbReference type="Proteomes" id="UP000245207">
    <property type="component" value="Unassembled WGS sequence"/>
</dbReference>